<evidence type="ECO:0000313" key="1">
    <source>
        <dbReference type="EMBL" id="NGN43934.1"/>
    </source>
</evidence>
<dbReference type="AlphaFoldDB" id="A0A7C9RA19"/>
<evidence type="ECO:0000313" key="2">
    <source>
        <dbReference type="Proteomes" id="UP000481252"/>
    </source>
</evidence>
<sequence length="169" mass="18468">MPNFSVSSPKLRVRPLAEADLAPVKRMGRGPSLEHLTYASGPREFGARNATAGAAAALFRQGSEALNEYALTHALKVWLENNEAKIVSEMSASGNQAFVVQVNYSVTPSFETRVFMGRGIYLLGYAQSRSDVSKILTPERLYGPSVDATPPNRATKYVYAYLVGERTVH</sequence>
<dbReference type="Proteomes" id="UP000481252">
    <property type="component" value="Unassembled WGS sequence"/>
</dbReference>
<proteinExistence type="predicted"/>
<name>A0A7C9RA19_9HYPH</name>
<accession>A0A7C9RA19</accession>
<dbReference type="RefSeq" id="WP_165120341.1">
    <property type="nucleotide sequence ID" value="NZ_JAAKZG010000012.1"/>
</dbReference>
<protein>
    <submittedName>
        <fullName evidence="1">Uncharacterized protein</fullName>
    </submittedName>
</protein>
<dbReference type="EMBL" id="JAAKZG010000012">
    <property type="protein sequence ID" value="NGN43934.1"/>
    <property type="molecule type" value="Genomic_DNA"/>
</dbReference>
<reference evidence="1 2" key="1">
    <citation type="submission" date="2020-02" db="EMBL/GenBank/DDBJ databases">
        <title>Genome sequence of the type strain CGMCC 1.15528 of Mesorhizobium zhangyense.</title>
        <authorList>
            <person name="Gao J."/>
            <person name="Sun J."/>
        </authorList>
    </citation>
    <scope>NUCLEOTIDE SEQUENCE [LARGE SCALE GENOMIC DNA]</scope>
    <source>
        <strain evidence="1 2">CGMCC 1.15528</strain>
    </source>
</reference>
<keyword evidence="2" id="KW-1185">Reference proteome</keyword>
<gene>
    <name evidence="1" type="ORF">G6N74_22980</name>
</gene>
<comment type="caution">
    <text evidence="1">The sequence shown here is derived from an EMBL/GenBank/DDBJ whole genome shotgun (WGS) entry which is preliminary data.</text>
</comment>
<organism evidence="1 2">
    <name type="scientific">Mesorhizobium zhangyense</name>
    <dbReference type="NCBI Taxonomy" id="1776730"/>
    <lineage>
        <taxon>Bacteria</taxon>
        <taxon>Pseudomonadati</taxon>
        <taxon>Pseudomonadota</taxon>
        <taxon>Alphaproteobacteria</taxon>
        <taxon>Hyphomicrobiales</taxon>
        <taxon>Phyllobacteriaceae</taxon>
        <taxon>Mesorhizobium</taxon>
    </lineage>
</organism>